<dbReference type="Gene3D" id="3.40.33.10">
    <property type="entry name" value="CAP"/>
    <property type="match status" value="1"/>
</dbReference>
<feature type="signal peptide" evidence="1">
    <location>
        <begin position="1"/>
        <end position="18"/>
    </location>
</feature>
<accession>A0A0M6XKM0</accession>
<dbReference type="InterPro" id="IPR035940">
    <property type="entry name" value="CAP_sf"/>
</dbReference>
<feature type="chain" id="PRO_5005806878" evidence="1">
    <location>
        <begin position="19"/>
        <end position="145"/>
    </location>
</feature>
<name>A0A0M6XKM0_9RHOB</name>
<keyword evidence="1" id="KW-0732">Signal</keyword>
<sequence length="145" mass="15639">MIVRLVIFLLALGSPAPADTVAEALTLASRERERAGMSALQTDPRLAAAAEAQARYMAARGQIGHDGPQGSSFADRLRGTGYRGCYGAENVAAGQRTPELVTESWMKSDGHRRNILDRRMTHGAVAAVRDDFGRLWWAMVLAGPC</sequence>
<keyword evidence="4" id="KW-1185">Reference proteome</keyword>
<evidence type="ECO:0000259" key="2">
    <source>
        <dbReference type="Pfam" id="PF00188"/>
    </source>
</evidence>
<dbReference type="EMBL" id="CXPG01000009">
    <property type="protein sequence ID" value="CTQ31639.1"/>
    <property type="molecule type" value="Genomic_DNA"/>
</dbReference>
<dbReference type="PANTHER" id="PTHR31157">
    <property type="entry name" value="SCP DOMAIN-CONTAINING PROTEIN"/>
    <property type="match status" value="1"/>
</dbReference>
<dbReference type="InterPro" id="IPR014044">
    <property type="entry name" value="CAP_dom"/>
</dbReference>
<protein>
    <submittedName>
        <fullName evidence="3">Cysteine-rich secretory protein family protein</fullName>
    </submittedName>
</protein>
<dbReference type="Proteomes" id="UP000048908">
    <property type="component" value="Unassembled WGS sequence"/>
</dbReference>
<dbReference type="AlphaFoldDB" id="A0A0M6XKM0"/>
<evidence type="ECO:0000313" key="4">
    <source>
        <dbReference type="Proteomes" id="UP000048908"/>
    </source>
</evidence>
<dbReference type="CDD" id="cd05379">
    <property type="entry name" value="CAP_bacterial"/>
    <property type="match status" value="1"/>
</dbReference>
<evidence type="ECO:0000313" key="3">
    <source>
        <dbReference type="EMBL" id="CTQ31639.1"/>
    </source>
</evidence>
<reference evidence="3 4" key="1">
    <citation type="submission" date="2015-07" db="EMBL/GenBank/DDBJ databases">
        <authorList>
            <person name="Noorani M."/>
        </authorList>
    </citation>
    <scope>NUCLEOTIDE SEQUENCE [LARGE SCALE GENOMIC DNA]</scope>
    <source>
        <strain evidence="3 4">CECT 5088</strain>
    </source>
</reference>
<dbReference type="SUPFAM" id="SSF55797">
    <property type="entry name" value="PR-1-like"/>
    <property type="match status" value="1"/>
</dbReference>
<evidence type="ECO:0000256" key="1">
    <source>
        <dbReference type="SAM" id="SignalP"/>
    </source>
</evidence>
<dbReference type="PANTHER" id="PTHR31157:SF1">
    <property type="entry name" value="SCP DOMAIN-CONTAINING PROTEIN"/>
    <property type="match status" value="1"/>
</dbReference>
<gene>
    <name evidence="3" type="ORF">JAN5088_00397</name>
</gene>
<proteinExistence type="predicted"/>
<dbReference type="STRING" id="282197.SAMN04488517_10122"/>
<dbReference type="OrthoDB" id="419320at2"/>
<dbReference type="RefSeq" id="WP_055681099.1">
    <property type="nucleotide sequence ID" value="NZ_CXPG01000009.1"/>
</dbReference>
<dbReference type="Pfam" id="PF00188">
    <property type="entry name" value="CAP"/>
    <property type="match status" value="1"/>
</dbReference>
<organism evidence="3 4">
    <name type="scientific">Jannaschia rubra</name>
    <dbReference type="NCBI Taxonomy" id="282197"/>
    <lineage>
        <taxon>Bacteria</taxon>
        <taxon>Pseudomonadati</taxon>
        <taxon>Pseudomonadota</taxon>
        <taxon>Alphaproteobacteria</taxon>
        <taxon>Rhodobacterales</taxon>
        <taxon>Roseobacteraceae</taxon>
        <taxon>Jannaschia</taxon>
    </lineage>
</organism>
<feature type="domain" description="SCP" evidence="2">
    <location>
        <begin position="30"/>
        <end position="137"/>
    </location>
</feature>